<organism evidence="2 3">
    <name type="scientific">Saccharopolyspora shandongensis</name>
    <dbReference type="NCBI Taxonomy" id="418495"/>
    <lineage>
        <taxon>Bacteria</taxon>
        <taxon>Bacillati</taxon>
        <taxon>Actinomycetota</taxon>
        <taxon>Actinomycetes</taxon>
        <taxon>Pseudonocardiales</taxon>
        <taxon>Pseudonocardiaceae</taxon>
        <taxon>Saccharopolyspora</taxon>
    </lineage>
</organism>
<gene>
    <name evidence="2" type="ORF">SAMN05216215_1006240</name>
</gene>
<keyword evidence="3" id="KW-1185">Reference proteome</keyword>
<name>A0A1H2XY40_9PSEU</name>
<feature type="compositionally biased region" description="Basic and acidic residues" evidence="1">
    <location>
        <begin position="1"/>
        <end position="13"/>
    </location>
</feature>
<reference evidence="3" key="1">
    <citation type="submission" date="2016-10" db="EMBL/GenBank/DDBJ databases">
        <authorList>
            <person name="Varghese N."/>
            <person name="Submissions S."/>
        </authorList>
    </citation>
    <scope>NUCLEOTIDE SEQUENCE [LARGE SCALE GENOMIC DNA]</scope>
    <source>
        <strain evidence="3">CGMCC 4.3530</strain>
    </source>
</reference>
<evidence type="ECO:0000313" key="3">
    <source>
        <dbReference type="Proteomes" id="UP000199529"/>
    </source>
</evidence>
<feature type="region of interest" description="Disordered" evidence="1">
    <location>
        <begin position="1"/>
        <end position="33"/>
    </location>
</feature>
<sequence length="33" mass="3762">MPEHESTDRRELSDEASATMLEEEQGTVQRGLE</sequence>
<dbReference type="AlphaFoldDB" id="A0A1H2XY40"/>
<proteinExistence type="predicted"/>
<dbReference type="Proteomes" id="UP000199529">
    <property type="component" value="Unassembled WGS sequence"/>
</dbReference>
<evidence type="ECO:0000256" key="1">
    <source>
        <dbReference type="SAM" id="MobiDB-lite"/>
    </source>
</evidence>
<accession>A0A1H2XY40</accession>
<protein>
    <submittedName>
        <fullName evidence="2">Uncharacterized protein</fullName>
    </submittedName>
</protein>
<dbReference type="EMBL" id="FNOK01000006">
    <property type="protein sequence ID" value="SDW97872.1"/>
    <property type="molecule type" value="Genomic_DNA"/>
</dbReference>
<evidence type="ECO:0000313" key="2">
    <source>
        <dbReference type="EMBL" id="SDW97872.1"/>
    </source>
</evidence>